<dbReference type="EMBL" id="KV454476">
    <property type="protein sequence ID" value="ODV62787.1"/>
    <property type="molecule type" value="Genomic_DNA"/>
</dbReference>
<dbReference type="InterPro" id="IPR018854">
    <property type="entry name" value="Psome_chaperone_3/4"/>
</dbReference>
<dbReference type="GeneID" id="30966251"/>
<keyword evidence="2" id="KW-1185">Reference proteome</keyword>
<proteinExistence type="predicted"/>
<dbReference type="Proteomes" id="UP000095038">
    <property type="component" value="Unassembled WGS sequence"/>
</dbReference>
<dbReference type="AlphaFoldDB" id="A0A1D2VMJ6"/>
<dbReference type="InterPro" id="IPR053720">
    <property type="entry name" value="Psm_Assembly_Chaperone"/>
</dbReference>
<dbReference type="RefSeq" id="XP_020049094.1">
    <property type="nucleotide sequence ID" value="XM_020192615.1"/>
</dbReference>
<dbReference type="OrthoDB" id="3980246at2759"/>
<evidence type="ECO:0000313" key="1">
    <source>
        <dbReference type="EMBL" id="ODV62787.1"/>
    </source>
</evidence>
<dbReference type="Pfam" id="PF10448">
    <property type="entry name" value="POC3_POC4"/>
    <property type="match status" value="1"/>
</dbReference>
<organism evidence="1 2">
    <name type="scientific">Ascoidea rubescens DSM 1968</name>
    <dbReference type="NCBI Taxonomy" id="1344418"/>
    <lineage>
        <taxon>Eukaryota</taxon>
        <taxon>Fungi</taxon>
        <taxon>Dikarya</taxon>
        <taxon>Ascomycota</taxon>
        <taxon>Saccharomycotina</taxon>
        <taxon>Saccharomycetes</taxon>
        <taxon>Ascoideaceae</taxon>
        <taxon>Ascoidea</taxon>
    </lineage>
</organism>
<accession>A0A1D2VMJ6</accession>
<evidence type="ECO:0008006" key="3">
    <source>
        <dbReference type="Google" id="ProtNLM"/>
    </source>
</evidence>
<evidence type="ECO:0000313" key="2">
    <source>
        <dbReference type="Proteomes" id="UP000095038"/>
    </source>
</evidence>
<gene>
    <name evidence="1" type="ORF">ASCRUDRAFT_74258</name>
</gene>
<reference evidence="2" key="1">
    <citation type="submission" date="2016-05" db="EMBL/GenBank/DDBJ databases">
        <title>Comparative genomics of biotechnologically important yeasts.</title>
        <authorList>
            <consortium name="DOE Joint Genome Institute"/>
            <person name="Riley R."/>
            <person name="Haridas S."/>
            <person name="Wolfe K.H."/>
            <person name="Lopes M.R."/>
            <person name="Hittinger C.T."/>
            <person name="Goker M."/>
            <person name="Salamov A."/>
            <person name="Wisecaver J."/>
            <person name="Long T.M."/>
            <person name="Aerts A.L."/>
            <person name="Barry K."/>
            <person name="Choi C."/>
            <person name="Clum A."/>
            <person name="Coughlan A.Y."/>
            <person name="Deshpande S."/>
            <person name="Douglass A.P."/>
            <person name="Hanson S.J."/>
            <person name="Klenk H.-P."/>
            <person name="Labutti K."/>
            <person name="Lapidus A."/>
            <person name="Lindquist E."/>
            <person name="Lipzen A."/>
            <person name="Meier-Kolthoff J.P."/>
            <person name="Ohm R.A."/>
            <person name="Otillar R.P."/>
            <person name="Pangilinan J."/>
            <person name="Peng Y."/>
            <person name="Rokas A."/>
            <person name="Rosa C.A."/>
            <person name="Scheuner C."/>
            <person name="Sibirny A.A."/>
            <person name="Slot J.C."/>
            <person name="Stielow J.B."/>
            <person name="Sun H."/>
            <person name="Kurtzman C.P."/>
            <person name="Blackwell M."/>
            <person name="Grigoriev I.V."/>
            <person name="Jeffries T.W."/>
        </authorList>
    </citation>
    <scope>NUCLEOTIDE SEQUENCE [LARGE SCALE GENOMIC DNA]</scope>
    <source>
        <strain evidence="2">DSM 1968</strain>
    </source>
</reference>
<name>A0A1D2VMJ6_9ASCO</name>
<protein>
    <recommendedName>
        <fullName evidence="3">Proteasome assembly chaperone 3</fullName>
    </recommendedName>
</protein>
<dbReference type="InParanoid" id="A0A1D2VMJ6"/>
<sequence length="172" mass="19538">MSSNSFESSLKTKSKVIDQSNELKVQLNLFSNKIIIIVSYNGEIDSAYHLKIPNSASISSYSSLDYDYLRNDNNDGSSDDLDALNEDFNYISINTMPVCLMGDPTNLKLQILSTQVLKLMISLNKNESRNIIIQLSSKIFKGSYKNKNDVTEMDFDVLYQVLDLFKQCYLSK</sequence>
<dbReference type="Gene3D" id="3.30.230.90">
    <property type="match status" value="1"/>
</dbReference>